<dbReference type="Gene3D" id="2.60.40.420">
    <property type="entry name" value="Cupredoxins - blue copper proteins"/>
    <property type="match status" value="3"/>
</dbReference>
<feature type="chain" id="PRO_5035247163" evidence="1">
    <location>
        <begin position="29"/>
        <end position="2135"/>
    </location>
</feature>
<organism evidence="3 4">
    <name type="scientific">Geomesophilobacter sediminis</name>
    <dbReference type="NCBI Taxonomy" id="2798584"/>
    <lineage>
        <taxon>Bacteria</taxon>
        <taxon>Pseudomonadati</taxon>
        <taxon>Thermodesulfobacteriota</taxon>
        <taxon>Desulfuromonadia</taxon>
        <taxon>Geobacterales</taxon>
        <taxon>Geobacteraceae</taxon>
        <taxon>Geomesophilobacter</taxon>
    </lineage>
</organism>
<dbReference type="EMBL" id="JAEMHM010000011">
    <property type="protein sequence ID" value="MBJ6725979.1"/>
    <property type="molecule type" value="Genomic_DNA"/>
</dbReference>
<protein>
    <submittedName>
        <fullName evidence="3">Fibronectin type III domain-containing protein</fullName>
    </submittedName>
</protein>
<comment type="caution">
    <text evidence="3">The sequence shown here is derived from an EMBL/GenBank/DDBJ whole genome shotgun (WGS) entry which is preliminary data.</text>
</comment>
<evidence type="ECO:0000259" key="2">
    <source>
        <dbReference type="PROSITE" id="PS50853"/>
    </source>
</evidence>
<dbReference type="GO" id="GO:0005507">
    <property type="term" value="F:copper ion binding"/>
    <property type="evidence" value="ECO:0007669"/>
    <property type="project" value="InterPro"/>
</dbReference>
<dbReference type="PROSITE" id="PS50853">
    <property type="entry name" value="FN3"/>
    <property type="match status" value="3"/>
</dbReference>
<dbReference type="PANTHER" id="PTHR48267:SF1">
    <property type="entry name" value="BILIRUBIN OXIDASE"/>
    <property type="match status" value="1"/>
</dbReference>
<evidence type="ECO:0000313" key="4">
    <source>
        <dbReference type="Proteomes" id="UP000636888"/>
    </source>
</evidence>
<dbReference type="InterPro" id="IPR008972">
    <property type="entry name" value="Cupredoxin"/>
</dbReference>
<dbReference type="InterPro" id="IPR036116">
    <property type="entry name" value="FN3_sf"/>
</dbReference>
<dbReference type="InterPro" id="IPR003961">
    <property type="entry name" value="FN3_dom"/>
</dbReference>
<dbReference type="InterPro" id="IPR013783">
    <property type="entry name" value="Ig-like_fold"/>
</dbReference>
<feature type="signal peptide" evidence="1">
    <location>
        <begin position="1"/>
        <end position="28"/>
    </location>
</feature>
<feature type="domain" description="Fibronectin type-III" evidence="2">
    <location>
        <begin position="1854"/>
        <end position="1948"/>
    </location>
</feature>
<keyword evidence="1" id="KW-0732">Signal</keyword>
<dbReference type="InterPro" id="IPR045087">
    <property type="entry name" value="Cu-oxidase_fam"/>
</dbReference>
<dbReference type="Proteomes" id="UP000636888">
    <property type="component" value="Unassembled WGS sequence"/>
</dbReference>
<dbReference type="RefSeq" id="WP_199384867.1">
    <property type="nucleotide sequence ID" value="NZ_JAEMHM010000011.1"/>
</dbReference>
<dbReference type="Gene3D" id="2.60.40.10">
    <property type="entry name" value="Immunoglobulins"/>
    <property type="match status" value="4"/>
</dbReference>
<evidence type="ECO:0000313" key="3">
    <source>
        <dbReference type="EMBL" id="MBJ6725979.1"/>
    </source>
</evidence>
<accession>A0A8J7JGL8</accession>
<gene>
    <name evidence="3" type="ORF">JFN93_14775</name>
</gene>
<evidence type="ECO:0000256" key="1">
    <source>
        <dbReference type="SAM" id="SignalP"/>
    </source>
</evidence>
<dbReference type="GO" id="GO:0016491">
    <property type="term" value="F:oxidoreductase activity"/>
    <property type="evidence" value="ECO:0007669"/>
    <property type="project" value="InterPro"/>
</dbReference>
<dbReference type="CDD" id="cd13844">
    <property type="entry name" value="CuRO_1_BOD_CotA_like"/>
    <property type="match status" value="1"/>
</dbReference>
<dbReference type="InterPro" id="IPR011706">
    <property type="entry name" value="Cu-oxidase_C"/>
</dbReference>
<dbReference type="CDD" id="cd00063">
    <property type="entry name" value="FN3"/>
    <property type="match status" value="2"/>
</dbReference>
<name>A0A8J7JGL8_9BACT</name>
<dbReference type="SMART" id="SM00060">
    <property type="entry name" value="FN3"/>
    <property type="match status" value="4"/>
</dbReference>
<feature type="domain" description="Fibronectin type-III" evidence="2">
    <location>
        <begin position="2038"/>
        <end position="2135"/>
    </location>
</feature>
<dbReference type="SUPFAM" id="SSF49265">
    <property type="entry name" value="Fibronectin type III"/>
    <property type="match status" value="2"/>
</dbReference>
<dbReference type="SUPFAM" id="SSF49503">
    <property type="entry name" value="Cupredoxins"/>
    <property type="match status" value="3"/>
</dbReference>
<keyword evidence="4" id="KW-1185">Reference proteome</keyword>
<dbReference type="PANTHER" id="PTHR48267">
    <property type="entry name" value="CUPREDOXIN SUPERFAMILY PROTEIN"/>
    <property type="match status" value="1"/>
</dbReference>
<reference evidence="3" key="1">
    <citation type="submission" date="2020-12" db="EMBL/GenBank/DDBJ databases">
        <title>Geomonas sp. Red875, isolated from river sediment.</title>
        <authorList>
            <person name="Xu Z."/>
            <person name="Zhang Z."/>
            <person name="Masuda Y."/>
            <person name="Itoh H."/>
            <person name="Senoo K."/>
        </authorList>
    </citation>
    <scope>NUCLEOTIDE SEQUENCE</scope>
    <source>
        <strain evidence="3">Red875</strain>
    </source>
</reference>
<proteinExistence type="predicted"/>
<dbReference type="Pfam" id="PF07731">
    <property type="entry name" value="Cu-oxidase_2"/>
    <property type="match status" value="1"/>
</dbReference>
<dbReference type="Pfam" id="PF00041">
    <property type="entry name" value="fn3"/>
    <property type="match status" value="1"/>
</dbReference>
<feature type="domain" description="Fibronectin type-III" evidence="2">
    <location>
        <begin position="1762"/>
        <end position="1853"/>
    </location>
</feature>
<sequence>MNERFRTLWGGLLTAVALLLGAGGGALAYTPPATSVPICTTPNPVPGTCTDLFGFPNYANSPLPSGTITSIVVTGGGSGYTAAPAVTITDPDPACAATATATLTGTSVTAIALAGGGTSCKAPVVTIAPPTTGTAATATATIGAPFVAGTGIRKFVDQLPGLCPVSGQTPGTKQCIPLAQPDTTTFPGSDYYSISLSDYTQKMHTDLPATKLRGYQQVDANGNPITLTGAAGPHQYLGPFILATKNRPVRVKFTNNLGVGNAGDLFLPVDTTYMGAGMGPDGTYYTQNRATLHLHGGKSPWISDGTPHQWTTPVGENTTSLLKGLSFQNVPDMVGPGSKIGMANPTPGDGQETFYWTNQQSGRLMFYHDHAYGLTRLNVYAGEAAGYLIVDPAEEGALAAATVPGTVVTDPTTGAIVSQDLAHLIPLVIQDKTFVPSAGELAAEDPTWNSTLYGGMGNLWFPHVYTPNQNPADPAGVNGFGRWDYGAWFWPNQTSLTAANPPSAVTVPCTSSAFPGQTIECPIIPNPSGTPEAFMDTPLVNGTAYPVLHVAPAAYRFRILNAGNDRAQNLQLYYAATPPAPGAAAGTVCVGAAATSASCTEVNMVPSNPPIATSTLQPCAQTIPISNPALGIGLATGLLDAAGNPLNGTGLPAACWPSTWPTDGRDGGVPDPTTAGPAMVQIGTEAGLLPAPVVIPSTPIGYEYMRRSITVLNVSTHGLFLGPAERADVVVDFSSVPAGSTLIMYNDSPAPVPGFDARLDYYTNDLDQSASGGAPKTQPGYGPNTRTIMQIVVDQTAPNTVPFSVPTLQAAFASTATTQGLYAKSQEPPIVPEAALNSAFNSTYTSTYSRIYDTQLGYTPTGNGLGTIAVQNGGSGYTTPPAVTITGTSTTPATATATITNVVDTLTLTGGGVTGVTVTTQGSGYTAAPTVSFTGGGGGTGAAATANMVSGLSLTLTNGGTGYTTAPTVTITGGGGSGATATTTISQGVSAINVTTRGRGYTTAPAVTITGGGGTGAAATANLVGGRVNSITVTNPGSGYTSAPTITIAAPPPGGTRGTATATVTSTVSTLTLTNPGTGYLTAPTVSFGGGGGTGAQATATVSSRVASVTITAPGNGYQSAPTVVFTGGGGTGAAATATIGGGGIGYTTAPTVTFTGGSATATATLTAGVVSSIAITNAGTGYTSAPNVTIDAPPAGGTQATAVATVNLLGVVTGISVVNGGSGYTSVPNVYLDASPAVTQATAVATIGSPTQVATVAVTAAGSGYTTTPAVTITGGGGAGATATANLTNGVSAVTMTNIGSGYIVAPGVVFSPPPTLTGTQATGTANLTIGLISAVTVTNGGRNFTTAPTITITDALGNGAGATATATVAGGRITAITVTNGGAGYVAPVTVAITGGGGTGAAATATIGNGVSVTITNPGSGYTTAPAVLFTPPPAGGTTATGTSVLTGMLGSVTVTKSGAGYTSTPIVTIDPPPAGGLQATATAALGASVNSLVITSGGSGYSTPPVVTLTGGGGTGATALATITGTVNGIVLSNAGSGFTGPVTVSIAPPTTGTAATAAASTSTVMPQKSKAIQELFTTDYGRMNATLGVELPFTNFLTQTTIPLGYIDPPTEIVSPGETQIWKITHNGVDTHFIHFHLFDVQVINRMGWDGTVKPPDENEIGWKDTVRMNPLEDITVALRPSTPVLPFQLPESVRPLDVTMPIGSTAGFTGVDPLTNNPITVTNQLTNFGWEYVWHCHILGHEENDMMRPVVFLAPSIPAAPTVTAVAGNASATVTVTPSSTGSNPITSYSITPITGGVAGTPTANLVSIPATITGLTNCATYTFTASLTNTLGAGLTSVPSNAVTPGVPPAAPTNLTATGASGQASIRFTPPTSTCPAFPMSYTATCTPVGGTSVTGTGAASPLLVIGLTNGLTYSCTVTASNPAGTSAPSTAVSVTASLQPPAGLTATLSTAPPLSVLLSWVNSNPTATVTIQRATNTGFTRGLTTFTVAAGVSSYTDTTVVSGTTYYYRVNYVSGAVTSVWSAFVSVQATPPATPTTFRATASRTTGTTTDQVALSWAAAGTNIGGFTIQRATNAGFTAGLTSFNVAATATTFTNTGLPRGVTYYYRIQATNGAGASGWSTTAIVTTP</sequence>